<organism evidence="1">
    <name type="scientific">Arundo donax</name>
    <name type="common">Giant reed</name>
    <name type="synonym">Donax arundinaceus</name>
    <dbReference type="NCBI Taxonomy" id="35708"/>
    <lineage>
        <taxon>Eukaryota</taxon>
        <taxon>Viridiplantae</taxon>
        <taxon>Streptophyta</taxon>
        <taxon>Embryophyta</taxon>
        <taxon>Tracheophyta</taxon>
        <taxon>Spermatophyta</taxon>
        <taxon>Magnoliopsida</taxon>
        <taxon>Liliopsida</taxon>
        <taxon>Poales</taxon>
        <taxon>Poaceae</taxon>
        <taxon>PACMAD clade</taxon>
        <taxon>Arundinoideae</taxon>
        <taxon>Arundineae</taxon>
        <taxon>Arundo</taxon>
    </lineage>
</organism>
<proteinExistence type="predicted"/>
<dbReference type="EMBL" id="GBRH01278200">
    <property type="protein sequence ID" value="JAD19695.1"/>
    <property type="molecule type" value="Transcribed_RNA"/>
</dbReference>
<dbReference type="AlphaFoldDB" id="A0A0A8Y351"/>
<accession>A0A0A8Y351</accession>
<evidence type="ECO:0000313" key="1">
    <source>
        <dbReference type="EMBL" id="JAD19695.1"/>
    </source>
</evidence>
<sequence>MMRITMTSINYLGSNFH</sequence>
<reference evidence="1" key="2">
    <citation type="journal article" date="2015" name="Data Brief">
        <title>Shoot transcriptome of the giant reed, Arundo donax.</title>
        <authorList>
            <person name="Barrero R.A."/>
            <person name="Guerrero F.D."/>
            <person name="Moolhuijzen P."/>
            <person name="Goolsby J.A."/>
            <person name="Tidwell J."/>
            <person name="Bellgard S.E."/>
            <person name="Bellgard M.I."/>
        </authorList>
    </citation>
    <scope>NUCLEOTIDE SEQUENCE</scope>
    <source>
        <tissue evidence="1">Shoot tissue taken approximately 20 cm above the soil surface</tissue>
    </source>
</reference>
<name>A0A0A8Y351_ARUDO</name>
<reference evidence="1" key="1">
    <citation type="submission" date="2014-09" db="EMBL/GenBank/DDBJ databases">
        <authorList>
            <person name="Magalhaes I.L.F."/>
            <person name="Oliveira U."/>
            <person name="Santos F.R."/>
            <person name="Vidigal T.H.D.A."/>
            <person name="Brescovit A.D."/>
            <person name="Santos A.J."/>
        </authorList>
    </citation>
    <scope>NUCLEOTIDE SEQUENCE</scope>
    <source>
        <tissue evidence="1">Shoot tissue taken approximately 20 cm above the soil surface</tissue>
    </source>
</reference>
<protein>
    <submittedName>
        <fullName evidence="1">Uncharacterized protein</fullName>
    </submittedName>
</protein>